<feature type="domain" description="BRCT" evidence="3">
    <location>
        <begin position="378"/>
        <end position="466"/>
    </location>
</feature>
<dbReference type="GO" id="GO:0033314">
    <property type="term" value="P:mitotic DNA replication checkpoint signaling"/>
    <property type="evidence" value="ECO:0007669"/>
    <property type="project" value="TreeGrafter"/>
</dbReference>
<dbReference type="PROSITE" id="PS50172">
    <property type="entry name" value="BRCT"/>
    <property type="match status" value="4"/>
</dbReference>
<dbReference type="Gene3D" id="3.40.50.10190">
    <property type="entry name" value="BRCT domain"/>
    <property type="match status" value="4"/>
</dbReference>
<dbReference type="Pfam" id="PF12738">
    <property type="entry name" value="PTCB-BRCT"/>
    <property type="match status" value="2"/>
</dbReference>
<gene>
    <name evidence="5" type="primary">LOC106763050</name>
</gene>
<reference evidence="5" key="2">
    <citation type="submission" date="2025-08" db="UniProtKB">
        <authorList>
            <consortium name="RefSeq"/>
        </authorList>
    </citation>
    <scope>IDENTIFICATION</scope>
    <source>
        <tissue evidence="5">Leaf</tissue>
    </source>
</reference>
<dbReference type="GO" id="GO:0006270">
    <property type="term" value="P:DNA replication initiation"/>
    <property type="evidence" value="ECO:0007669"/>
    <property type="project" value="TreeGrafter"/>
</dbReference>
<keyword evidence="1" id="KW-0677">Repeat</keyword>
<dbReference type="SUPFAM" id="SSF52113">
    <property type="entry name" value="BRCT domain"/>
    <property type="match status" value="4"/>
</dbReference>
<feature type="domain" description="BRCT" evidence="3">
    <location>
        <begin position="189"/>
        <end position="281"/>
    </location>
</feature>
<evidence type="ECO:0000313" key="4">
    <source>
        <dbReference type="Proteomes" id="UP000087766"/>
    </source>
</evidence>
<evidence type="ECO:0000256" key="2">
    <source>
        <dbReference type="SAM" id="MobiDB-lite"/>
    </source>
</evidence>
<dbReference type="CDD" id="cd17731">
    <property type="entry name" value="BRCT_TopBP1_rpt2_like"/>
    <property type="match status" value="2"/>
</dbReference>
<evidence type="ECO:0000256" key="1">
    <source>
        <dbReference type="ARBA" id="ARBA00022737"/>
    </source>
</evidence>
<feature type="region of interest" description="Disordered" evidence="2">
    <location>
        <begin position="109"/>
        <end position="130"/>
    </location>
</feature>
<keyword evidence="4" id="KW-1185">Reference proteome</keyword>
<feature type="compositionally biased region" description="Basic and acidic residues" evidence="2">
    <location>
        <begin position="317"/>
        <end position="326"/>
    </location>
</feature>
<evidence type="ECO:0000259" key="3">
    <source>
        <dbReference type="PROSITE" id="PS50172"/>
    </source>
</evidence>
<dbReference type="PANTHER" id="PTHR13561">
    <property type="entry name" value="DNA REPLICATION REGULATOR DPB11-RELATED"/>
    <property type="match status" value="1"/>
</dbReference>
<reference evidence="4" key="1">
    <citation type="journal article" date="2014" name="Nat. Commun.">
        <title>Genome sequence of mungbean and insights into evolution within Vigna species.</title>
        <authorList>
            <person name="Kang Y.J."/>
            <person name="Kim S.K."/>
            <person name="Kim M.Y."/>
            <person name="Lestari P."/>
            <person name="Kim K.H."/>
            <person name="Ha B.K."/>
            <person name="Jun T.H."/>
            <person name="Hwang W.J."/>
            <person name="Lee T."/>
            <person name="Lee J."/>
            <person name="Shim S."/>
            <person name="Yoon M.Y."/>
            <person name="Jang Y.E."/>
            <person name="Han K.S."/>
            <person name="Taeprayoon P."/>
            <person name="Yoon N."/>
            <person name="Somta P."/>
            <person name="Tanya P."/>
            <person name="Kim K.S."/>
            <person name="Gwag J.G."/>
            <person name="Moon J.K."/>
            <person name="Lee Y.H."/>
            <person name="Park B.S."/>
            <person name="Bombarely A."/>
            <person name="Doyle J.J."/>
            <person name="Jackson S.A."/>
            <person name="Schafleitner R."/>
            <person name="Srinives P."/>
            <person name="Varshney R.K."/>
            <person name="Lee S.H."/>
        </authorList>
    </citation>
    <scope>NUCLEOTIDE SEQUENCE [LARGE SCALE GENOMIC DNA]</scope>
    <source>
        <strain evidence="4">cv. VC1973A</strain>
    </source>
</reference>
<dbReference type="FunFam" id="3.40.50.10190:FF:000057">
    <property type="entry name" value="Transcription coactivator"/>
    <property type="match status" value="1"/>
</dbReference>
<dbReference type="OrthoDB" id="251770at2759"/>
<feature type="compositionally biased region" description="Polar residues" evidence="2">
    <location>
        <begin position="765"/>
        <end position="774"/>
    </location>
</feature>
<dbReference type="SMART" id="SM00292">
    <property type="entry name" value="BRCT"/>
    <property type="match status" value="4"/>
</dbReference>
<dbReference type="GeneID" id="106763050"/>
<dbReference type="Proteomes" id="UP000087766">
    <property type="component" value="Chromosome 6"/>
</dbReference>
<dbReference type="FunFam" id="3.40.50.10190:FF:000052">
    <property type="entry name" value="Transcription coactivator"/>
    <property type="match status" value="1"/>
</dbReference>
<dbReference type="RefSeq" id="XP_014502702.1">
    <property type="nucleotide sequence ID" value="XM_014647216.2"/>
</dbReference>
<proteinExistence type="predicted"/>
<feature type="domain" description="BRCT" evidence="3">
    <location>
        <begin position="479"/>
        <end position="562"/>
    </location>
</feature>
<feature type="domain" description="BRCT" evidence="3">
    <location>
        <begin position="21"/>
        <end position="90"/>
    </location>
</feature>
<evidence type="ECO:0000313" key="5">
    <source>
        <dbReference type="RefSeq" id="XP_014502702.1"/>
    </source>
</evidence>
<feature type="compositionally biased region" description="Polar residues" evidence="2">
    <location>
        <begin position="119"/>
        <end position="130"/>
    </location>
</feature>
<dbReference type="FunFam" id="3.40.50.10190:FF:000010">
    <property type="entry name" value="DNA topoisomerase II binding protein 1"/>
    <property type="match status" value="1"/>
</dbReference>
<dbReference type="Pfam" id="PF00533">
    <property type="entry name" value="BRCT"/>
    <property type="match status" value="1"/>
</dbReference>
<dbReference type="GO" id="GO:0007095">
    <property type="term" value="P:mitotic G2 DNA damage checkpoint signaling"/>
    <property type="evidence" value="ECO:0007669"/>
    <property type="project" value="TreeGrafter"/>
</dbReference>
<dbReference type="AlphaFoldDB" id="A0A1S3U9J9"/>
<feature type="region of interest" description="Disordered" evidence="2">
    <location>
        <begin position="744"/>
        <end position="781"/>
    </location>
</feature>
<dbReference type="InterPro" id="IPR059215">
    <property type="entry name" value="BRCT2_TopBP1-like"/>
</dbReference>
<sequence>MAKTMLRGASCCSSRVIQDVRKEMEKLILQNGGKYSAELTKNCTHLISEAPQGDKYKVAKRWGHIHIVIKKWFDQSIARRACLNEEFFPVQHGSVSSHKVTRDLTMQHSQEKDIGKLQSAASSGTTDSNVQVSCAEFRDRDHEAMPSEFMSSDSQTRIFAKEADAEPPLQTSGELNLDNIVADDSESDDNDLYLSECRILLVGFEALEMRKLINIVRKGGGSRYMSFNDKLTHIVVGNPTEMEKKDVRSLAALGVIYVVKTSWLEDCDHKKKEVPVLRRHIAYDLLQPKASLVKAVTESTSMDHSKSSSCHQSSHQVDFENVKPESLEKRKEQIKDMDINGHSFRKANCRTMLQNQLPDNKLSTQGMSQHDFSVQYEKSANVFRGKLFCFSNLFPEEKRGEIVQWISQGGGEVISGQAEQIVHYTVECHGVTPMLTGDSKSLSVSSHWIRSCLEAGSLLDVGSHILYSPLPCHVPLPGFERFRFCVSQYEEKDRNLLRNLCFVLGAKFGEKLHKKVTHLLCKFTNGPKYDGARKWGIQSVTCEWIFECVKQNGVVAVDQFLPKEVTAQDREAGLCTVSQFPTQAAQMISDMPSQLSSQSQILRGITDKNVGCGVGNHETNFKKPSVYSKKARLVEEPCLSNKMPSASNSGIHAYGKNFSEDNTLIDGGEVCRTVPDVAAAIEDLLEQTSKMHGQRSPAHTGCERGIYPSDLSVLGEDNSNPHTVFGLSKHWLNSTESIYSYRNDRKEDDGEASQDRPAGIYDGFSETQTESQVVSYEEDLSGRQSLIDKYRTRSSTQ</sequence>
<organism evidence="4 5">
    <name type="scientific">Vigna radiata var. radiata</name>
    <name type="common">Mung bean</name>
    <name type="synonym">Phaseolus aureus</name>
    <dbReference type="NCBI Taxonomy" id="3916"/>
    <lineage>
        <taxon>Eukaryota</taxon>
        <taxon>Viridiplantae</taxon>
        <taxon>Streptophyta</taxon>
        <taxon>Embryophyta</taxon>
        <taxon>Tracheophyta</taxon>
        <taxon>Spermatophyta</taxon>
        <taxon>Magnoliopsida</taxon>
        <taxon>eudicotyledons</taxon>
        <taxon>Gunneridae</taxon>
        <taxon>Pentapetalae</taxon>
        <taxon>rosids</taxon>
        <taxon>fabids</taxon>
        <taxon>Fabales</taxon>
        <taxon>Fabaceae</taxon>
        <taxon>Papilionoideae</taxon>
        <taxon>50 kb inversion clade</taxon>
        <taxon>NPAAA clade</taxon>
        <taxon>indigoferoid/millettioid clade</taxon>
        <taxon>Phaseoleae</taxon>
        <taxon>Vigna</taxon>
    </lineage>
</organism>
<accession>A0A1S3U9J9</accession>
<dbReference type="InterPro" id="IPR036420">
    <property type="entry name" value="BRCT_dom_sf"/>
</dbReference>
<dbReference type="PANTHER" id="PTHR13561:SF20">
    <property type="entry name" value="DNA TOPOISOMERASE 2-BINDING PROTEIN 1"/>
    <property type="match status" value="1"/>
</dbReference>
<protein>
    <submittedName>
        <fullName evidence="5">DNA topoisomerase 2-binding protein 1-A isoform X6</fullName>
    </submittedName>
</protein>
<name>A0A1S3U9J9_VIGRR</name>
<feature type="region of interest" description="Disordered" evidence="2">
    <location>
        <begin position="303"/>
        <end position="326"/>
    </location>
</feature>
<dbReference type="InterPro" id="IPR001357">
    <property type="entry name" value="BRCT_dom"/>
</dbReference>